<comment type="caution">
    <text evidence="15">The sequence shown here is derived from an EMBL/GenBank/DDBJ whole genome shotgun (WGS) entry which is preliminary data.</text>
</comment>
<dbReference type="GO" id="GO:0030042">
    <property type="term" value="P:actin filament depolymerization"/>
    <property type="evidence" value="ECO:0007669"/>
    <property type="project" value="TreeGrafter"/>
</dbReference>
<evidence type="ECO:0000256" key="7">
    <source>
        <dbReference type="ARBA" id="ARBA00023212"/>
    </source>
</evidence>
<dbReference type="EMBL" id="CAJNOV010002566">
    <property type="protein sequence ID" value="CAF1109026.1"/>
    <property type="molecule type" value="Genomic_DNA"/>
</dbReference>
<dbReference type="EMBL" id="CAJNRG010017710">
    <property type="protein sequence ID" value="CAF2236763.1"/>
    <property type="molecule type" value="Genomic_DNA"/>
</dbReference>
<dbReference type="PANTHER" id="PTHR13759:SF1">
    <property type="entry name" value="TWINFILIN"/>
    <property type="match status" value="1"/>
</dbReference>
<evidence type="ECO:0000313" key="13">
    <source>
        <dbReference type="EMBL" id="CAF1109026.1"/>
    </source>
</evidence>
<dbReference type="GO" id="GO:0051016">
    <property type="term" value="P:barbed-end actin filament capping"/>
    <property type="evidence" value="ECO:0007669"/>
    <property type="project" value="TreeGrafter"/>
</dbReference>
<evidence type="ECO:0000256" key="11">
    <source>
        <dbReference type="SAM" id="MobiDB-lite"/>
    </source>
</evidence>
<keyword evidence="6" id="KW-0009">Actin-binding</keyword>
<dbReference type="Proteomes" id="UP000663887">
    <property type="component" value="Unassembled WGS sequence"/>
</dbReference>
<dbReference type="CDD" id="cd11284">
    <property type="entry name" value="ADF_Twf-C_like"/>
    <property type="match status" value="1"/>
</dbReference>
<dbReference type="SUPFAM" id="SSF55753">
    <property type="entry name" value="Actin depolymerizing proteins"/>
    <property type="match status" value="2"/>
</dbReference>
<dbReference type="FunFam" id="3.40.20.10:FF:000007">
    <property type="entry name" value="Twinfilin-1 isoform 1"/>
    <property type="match status" value="1"/>
</dbReference>
<feature type="domain" description="ADF-H" evidence="12">
    <location>
        <begin position="5"/>
        <end position="140"/>
    </location>
</feature>
<dbReference type="FunFam" id="3.40.20.10:FF:000042">
    <property type="entry name" value="Actin depolymerizing protein"/>
    <property type="match status" value="1"/>
</dbReference>
<dbReference type="PROSITE" id="PS51263">
    <property type="entry name" value="ADF_H"/>
    <property type="match status" value="2"/>
</dbReference>
<dbReference type="OrthoDB" id="10006997at2759"/>
<dbReference type="AlphaFoldDB" id="A0A816PR12"/>
<dbReference type="SMART" id="SM00102">
    <property type="entry name" value="ADF"/>
    <property type="match status" value="2"/>
</dbReference>
<feature type="region of interest" description="Disordered" evidence="11">
    <location>
        <begin position="323"/>
        <end position="351"/>
    </location>
</feature>
<proteinExistence type="inferred from homology"/>
<evidence type="ECO:0000256" key="4">
    <source>
        <dbReference type="ARBA" id="ARBA00022490"/>
    </source>
</evidence>
<keyword evidence="4" id="KW-0963">Cytoplasm</keyword>
<evidence type="ECO:0000259" key="12">
    <source>
        <dbReference type="PROSITE" id="PS51263"/>
    </source>
</evidence>
<evidence type="ECO:0000313" key="15">
    <source>
        <dbReference type="EMBL" id="CAF2050686.1"/>
    </source>
</evidence>
<keyword evidence="5" id="KW-0677">Repeat</keyword>
<evidence type="ECO:0000313" key="17">
    <source>
        <dbReference type="EMBL" id="CAF2236763.1"/>
    </source>
</evidence>
<dbReference type="EMBL" id="CAJNRE010016376">
    <property type="protein sequence ID" value="CAF2145730.1"/>
    <property type="molecule type" value="Genomic_DNA"/>
</dbReference>
<dbReference type="GO" id="GO:0051015">
    <property type="term" value="F:actin filament binding"/>
    <property type="evidence" value="ECO:0007669"/>
    <property type="project" value="TreeGrafter"/>
</dbReference>
<comment type="similarity">
    <text evidence="3">Belongs to the actin-binding proteins ADF family. Twinfilin subfamily.</text>
</comment>
<protein>
    <recommendedName>
        <fullName evidence="10">Twinfilin</fullName>
    </recommendedName>
</protein>
<sequence>MSHQSGIMANEALRKKFAEMKDGHIRVVVVLIEDETLVAKGEHQAEQTFNQDFDKMIPPLIQKHRSAFYFVRLDTISELSGHNWLLIVYIPDDAKVRERMLYASTVATLKREFGLTYITQEIRASSVHEMTSNSFHQHIRSQAAPPPRTMREEEMLEIQQREVTADISIDSRHQTLQGLSFPFDENVIEAIHLFKKQNVDYVQLEIDHERERILLAHSESISTPEHIQKYLPENAGRYHLYRFKHTFHGETISPLFFLYSVPGHGSKIKQRMLYASCKENVIDTIEKRFGISFDRKLELCDLSDLTHEHLFQQLHPEAVASTGKAAFAKPKAPSSRGPRRLVKPNDNSDEQ</sequence>
<evidence type="ECO:0000256" key="9">
    <source>
        <dbReference type="ARBA" id="ARBA00056419"/>
    </source>
</evidence>
<evidence type="ECO:0000313" key="18">
    <source>
        <dbReference type="Proteomes" id="UP000663856"/>
    </source>
</evidence>
<dbReference type="GO" id="GO:0003785">
    <property type="term" value="F:actin monomer binding"/>
    <property type="evidence" value="ECO:0007669"/>
    <property type="project" value="TreeGrafter"/>
</dbReference>
<dbReference type="GO" id="GO:0005884">
    <property type="term" value="C:actin filament"/>
    <property type="evidence" value="ECO:0007669"/>
    <property type="project" value="TreeGrafter"/>
</dbReference>
<evidence type="ECO:0000256" key="6">
    <source>
        <dbReference type="ARBA" id="ARBA00023203"/>
    </source>
</evidence>
<feature type="compositionally biased region" description="Low complexity" evidence="11">
    <location>
        <begin position="324"/>
        <end position="333"/>
    </location>
</feature>
<dbReference type="CDD" id="cd11285">
    <property type="entry name" value="ADF_Twf-N_like"/>
    <property type="match status" value="1"/>
</dbReference>
<dbReference type="Proteomes" id="UP000663824">
    <property type="component" value="Unassembled WGS sequence"/>
</dbReference>
<dbReference type="InterPro" id="IPR002108">
    <property type="entry name" value="ADF-H"/>
</dbReference>
<accession>A0A816PR12</accession>
<dbReference type="InterPro" id="IPR028458">
    <property type="entry name" value="Twinfilin"/>
</dbReference>
<evidence type="ECO:0000313" key="14">
    <source>
        <dbReference type="EMBL" id="CAF1579936.1"/>
    </source>
</evidence>
<comment type="subcellular location">
    <subcellularLocation>
        <location evidence="2">Cytoplasm</location>
        <location evidence="2">Cell cortex</location>
    </subcellularLocation>
    <subcellularLocation>
        <location evidence="1">Cytoplasm</location>
        <location evidence="1">Cytoskeleton</location>
    </subcellularLocation>
</comment>
<gene>
    <name evidence="13" type="ORF">CJN711_LOCUS7542</name>
    <name evidence="14" type="ORF">KQP761_LOCUS20049</name>
    <name evidence="16" type="ORF">MBJ925_LOCUS30317</name>
    <name evidence="15" type="ORF">WKI299_LOCUS10083</name>
    <name evidence="17" type="ORF">XDN619_LOCUS34616</name>
</gene>
<dbReference type="GO" id="GO:0005938">
    <property type="term" value="C:cell cortex"/>
    <property type="evidence" value="ECO:0007669"/>
    <property type="project" value="UniProtKB-SubCell"/>
</dbReference>
<dbReference type="Pfam" id="PF00241">
    <property type="entry name" value="Cofilin_ADF"/>
    <property type="match status" value="2"/>
</dbReference>
<dbReference type="InterPro" id="IPR029006">
    <property type="entry name" value="ADF-H/Gelsolin-like_dom_sf"/>
</dbReference>
<evidence type="ECO:0000256" key="8">
    <source>
        <dbReference type="ARBA" id="ARBA00038532"/>
    </source>
</evidence>
<dbReference type="PANTHER" id="PTHR13759">
    <property type="entry name" value="TWINFILIN"/>
    <property type="match status" value="1"/>
</dbReference>
<evidence type="ECO:0000313" key="16">
    <source>
        <dbReference type="EMBL" id="CAF2145730.1"/>
    </source>
</evidence>
<evidence type="ECO:0000256" key="1">
    <source>
        <dbReference type="ARBA" id="ARBA00004245"/>
    </source>
</evidence>
<feature type="domain" description="ADF-H" evidence="12">
    <location>
        <begin position="178"/>
        <end position="315"/>
    </location>
</feature>
<keyword evidence="7" id="KW-0206">Cytoskeleton</keyword>
<evidence type="ECO:0000256" key="3">
    <source>
        <dbReference type="ARBA" id="ARBA00009557"/>
    </source>
</evidence>
<dbReference type="Gene3D" id="3.40.20.10">
    <property type="entry name" value="Severin"/>
    <property type="match status" value="2"/>
</dbReference>
<organism evidence="15 18">
    <name type="scientific">Rotaria magnacalcarata</name>
    <dbReference type="NCBI Taxonomy" id="392030"/>
    <lineage>
        <taxon>Eukaryota</taxon>
        <taxon>Metazoa</taxon>
        <taxon>Spiralia</taxon>
        <taxon>Gnathifera</taxon>
        <taxon>Rotifera</taxon>
        <taxon>Eurotatoria</taxon>
        <taxon>Bdelloidea</taxon>
        <taxon>Philodinida</taxon>
        <taxon>Philodinidae</taxon>
        <taxon>Rotaria</taxon>
    </lineage>
</organism>
<comment type="function">
    <text evidence="9">Actin-binding protein involved in motile and morphological processes. Inhibits actin polymerization, likely by sequestering G-actin.</text>
</comment>
<dbReference type="EMBL" id="CAJNOW010010380">
    <property type="protein sequence ID" value="CAF1579936.1"/>
    <property type="molecule type" value="Genomic_DNA"/>
</dbReference>
<evidence type="ECO:0000256" key="2">
    <source>
        <dbReference type="ARBA" id="ARBA00004544"/>
    </source>
</evidence>
<evidence type="ECO:0000256" key="5">
    <source>
        <dbReference type="ARBA" id="ARBA00022737"/>
    </source>
</evidence>
<reference evidence="15" key="1">
    <citation type="submission" date="2021-02" db="EMBL/GenBank/DDBJ databases">
        <authorList>
            <person name="Nowell W R."/>
        </authorList>
    </citation>
    <scope>NUCLEOTIDE SEQUENCE</scope>
</reference>
<dbReference type="Proteomes" id="UP000663855">
    <property type="component" value="Unassembled WGS sequence"/>
</dbReference>
<comment type="subunit">
    <text evidence="8">Interacts with G-actin; ADP-actin form.</text>
</comment>
<dbReference type="EMBL" id="CAJNRF010003468">
    <property type="protein sequence ID" value="CAF2050686.1"/>
    <property type="molecule type" value="Genomic_DNA"/>
</dbReference>
<name>A0A816PR12_9BILA</name>
<dbReference type="Proteomes" id="UP000663856">
    <property type="component" value="Unassembled WGS sequence"/>
</dbReference>
<dbReference type="Proteomes" id="UP000663834">
    <property type="component" value="Unassembled WGS sequence"/>
</dbReference>
<evidence type="ECO:0000256" key="10">
    <source>
        <dbReference type="ARBA" id="ARBA00069496"/>
    </source>
</evidence>